<accession>A0A972K010</accession>
<dbReference type="PANTHER" id="PTHR43308:SF5">
    <property type="entry name" value="S-LAYER PROTEIN _ PEPTIDOGLYCAN ENDO-BETA-N-ACETYLGLUCOSAMINIDASE"/>
    <property type="match status" value="1"/>
</dbReference>
<dbReference type="InterPro" id="IPR001119">
    <property type="entry name" value="SLH_dom"/>
</dbReference>
<gene>
    <name evidence="3" type="ORF">GC093_18265</name>
</gene>
<feature type="domain" description="SLH" evidence="2">
    <location>
        <begin position="157"/>
        <end position="224"/>
    </location>
</feature>
<evidence type="ECO:0000256" key="1">
    <source>
        <dbReference type="ARBA" id="ARBA00022729"/>
    </source>
</evidence>
<dbReference type="EMBL" id="WHOD01000067">
    <property type="protein sequence ID" value="NOU95154.1"/>
    <property type="molecule type" value="Genomic_DNA"/>
</dbReference>
<proteinExistence type="predicted"/>
<organism evidence="3 4">
    <name type="scientific">Paenibacillus foliorum</name>
    <dbReference type="NCBI Taxonomy" id="2654974"/>
    <lineage>
        <taxon>Bacteria</taxon>
        <taxon>Bacillati</taxon>
        <taxon>Bacillota</taxon>
        <taxon>Bacilli</taxon>
        <taxon>Bacillales</taxon>
        <taxon>Paenibacillaceae</taxon>
        <taxon>Paenibacillus</taxon>
    </lineage>
</organism>
<dbReference type="Pfam" id="PF00395">
    <property type="entry name" value="SLH"/>
    <property type="match status" value="2"/>
</dbReference>
<dbReference type="AlphaFoldDB" id="A0A972K010"/>
<name>A0A972K010_9BACL</name>
<dbReference type="InterPro" id="IPR014755">
    <property type="entry name" value="Cu-Rt/internalin_Ig-like"/>
</dbReference>
<dbReference type="PANTHER" id="PTHR43308">
    <property type="entry name" value="OUTER MEMBRANE PROTEIN ALPHA-RELATED"/>
    <property type="match status" value="1"/>
</dbReference>
<evidence type="ECO:0000259" key="2">
    <source>
        <dbReference type="PROSITE" id="PS51272"/>
    </source>
</evidence>
<sequence>MLSKEGRSKISAVLTFVLLFSMLMPAMAFGATVVQLKDIADSYAQKEIQSLVDGGIISGYEDGSFQPTKAMSRAELAKIIVLSQGLKENAEKASAFTDVDKNSWYRGFVGALVESGITQGTSTTSFSPDAKVTREELVVFFVRALGLEEGAGKLAVDAKLSDLKEVSSWAQAHVSLAYKIGFVNGIENKDGTLKFSPKESAERQALARLAYEFKTNKSKFVDKAKEIVKVDALLEVSSVSAVNNTIVEIAFNKEIPSLNASDFTFDNGLSVTGATYKSDSKSVVLLTTSVQTIDQVYKLSYKGKDTGKTIKGVAFIVTSGGGAGGSSRSETRTTDLQKINSGGVFDNLTITSGGPTPIGPASGTTKINGTLTLDPGKDGEISLQNVEAANIVVASGSENSIKFQKTKVKTLKVAANGQTSQVRILSLLGTEITNTDVQSQVILESGAGSLGNINIGSGASGKGIELRGTITGNVYVNAAGATITIAAPKELNAAATSIASLELGANATVTANENTTLGSVSITGPGTSVTFGGTGEINSVTVTEAAIGSTLNLSAGSDISSLVLQTNVTLTGDPEAIVKIKDHIIEDGGTAGISKDSIKKFVMDAIAAIQSFSEYSVSKEDEIKAVGQKIKSARDLGLVDMDISNLNVFDSLYSLIYSLKSSVVAELNSAKAVLAIGYVSGDSASGAKSNLTLPETAGNGTSVAWVSSNVDVVSNNGVVTRPAEGKGNVTVTLTATITKNGLTVTQVFTVVITAPGNTAGTPTLVSLTSEPNSVSLSTYGATKQLVITANYSDNTQAIVNSNEVGYSGNNPFVAKVSSSGEVLAVANGSTVVTATYGGQFVNVPITVNAPVGSVTSVTYVTYNTSSVTSSVYAGQTNNGPGNPLHIPAENAGNFLIIQFSHSLADVTDMVLRTSPIDLDLAFTIRDDTYLIIKYSSTLPVGAHTIDINGIKSDNSPFSVAVYVYQD</sequence>
<dbReference type="Gene3D" id="2.60.40.1220">
    <property type="match status" value="1"/>
</dbReference>
<comment type="caution">
    <text evidence="3">The sequence shown here is derived from an EMBL/GenBank/DDBJ whole genome shotgun (WGS) entry which is preliminary data.</text>
</comment>
<dbReference type="Gene3D" id="2.60.40.1080">
    <property type="match status" value="1"/>
</dbReference>
<dbReference type="InterPro" id="IPR008964">
    <property type="entry name" value="Invasin/intimin_cell_adhesion"/>
</dbReference>
<dbReference type="RefSeq" id="WP_171653356.1">
    <property type="nucleotide sequence ID" value="NZ_WHOD01000067.1"/>
</dbReference>
<dbReference type="InterPro" id="IPR046780">
    <property type="entry name" value="aBig_2"/>
</dbReference>
<dbReference type="Pfam" id="PF20578">
    <property type="entry name" value="aBig_2"/>
    <property type="match status" value="1"/>
</dbReference>
<protein>
    <recommendedName>
        <fullName evidence="2">SLH domain-containing protein</fullName>
    </recommendedName>
</protein>
<keyword evidence="4" id="KW-1185">Reference proteome</keyword>
<reference evidence="3" key="1">
    <citation type="submission" date="2019-10" db="EMBL/GenBank/DDBJ databases">
        <title>Description of Paenibacillus glebae sp. nov.</title>
        <authorList>
            <person name="Carlier A."/>
            <person name="Qi S."/>
        </authorList>
    </citation>
    <scope>NUCLEOTIDE SEQUENCE</scope>
    <source>
        <strain evidence="3">LMG 31456</strain>
    </source>
</reference>
<feature type="domain" description="SLH" evidence="2">
    <location>
        <begin position="92"/>
        <end position="155"/>
    </location>
</feature>
<dbReference type="Proteomes" id="UP000641588">
    <property type="component" value="Unassembled WGS sequence"/>
</dbReference>
<dbReference type="SUPFAM" id="SSF49373">
    <property type="entry name" value="Invasin/intimin cell-adhesion fragments"/>
    <property type="match status" value="1"/>
</dbReference>
<keyword evidence="1" id="KW-0732">Signal</keyword>
<feature type="domain" description="SLH" evidence="2">
    <location>
        <begin position="31"/>
        <end position="91"/>
    </location>
</feature>
<evidence type="ECO:0000313" key="3">
    <source>
        <dbReference type="EMBL" id="NOU95154.1"/>
    </source>
</evidence>
<dbReference type="InterPro" id="IPR051465">
    <property type="entry name" value="Cell_Envelope_Struct_Comp"/>
</dbReference>
<dbReference type="PROSITE" id="PS51272">
    <property type="entry name" value="SLH"/>
    <property type="match status" value="3"/>
</dbReference>
<evidence type="ECO:0000313" key="4">
    <source>
        <dbReference type="Proteomes" id="UP000641588"/>
    </source>
</evidence>